<protein>
    <submittedName>
        <fullName evidence="10">Sodium/calcium exchanger protein-domain-containing protein</fullName>
    </submittedName>
</protein>
<dbReference type="InterPro" id="IPR051359">
    <property type="entry name" value="CaCA_antiporter"/>
</dbReference>
<dbReference type="PANTHER" id="PTHR12266:SF0">
    <property type="entry name" value="MITOCHONDRIAL SODIUM_CALCIUM EXCHANGER PROTEIN"/>
    <property type="match status" value="1"/>
</dbReference>
<keyword evidence="5 8" id="KW-1133">Transmembrane helix</keyword>
<dbReference type="InterPro" id="IPR044880">
    <property type="entry name" value="NCX_ion-bd_dom_sf"/>
</dbReference>
<dbReference type="Proteomes" id="UP001153365">
    <property type="component" value="Unassembled WGS sequence"/>
</dbReference>
<reference evidence="10" key="1">
    <citation type="submission" date="2022-06" db="EMBL/GenBank/DDBJ databases">
        <authorList>
            <consortium name="SYNGENTA / RWTH Aachen University"/>
        </authorList>
    </citation>
    <scope>NUCLEOTIDE SEQUENCE</scope>
</reference>
<feature type="domain" description="Sodium/calcium exchanger membrane region" evidence="9">
    <location>
        <begin position="941"/>
        <end position="1095"/>
    </location>
</feature>
<dbReference type="GO" id="GO:0016020">
    <property type="term" value="C:membrane"/>
    <property type="evidence" value="ECO:0007669"/>
    <property type="project" value="UniProtKB-SubCell"/>
</dbReference>
<gene>
    <name evidence="10" type="ORF">PPACK8108_LOCUS25400</name>
</gene>
<keyword evidence="4 8" id="KW-0812">Transmembrane</keyword>
<feature type="transmembrane region" description="Helical" evidence="8">
    <location>
        <begin position="21"/>
        <end position="39"/>
    </location>
</feature>
<evidence type="ECO:0000256" key="7">
    <source>
        <dbReference type="SAM" id="MobiDB-lite"/>
    </source>
</evidence>
<keyword evidence="11" id="KW-1185">Reference proteome</keyword>
<feature type="compositionally biased region" description="Polar residues" evidence="7">
    <location>
        <begin position="538"/>
        <end position="548"/>
    </location>
</feature>
<feature type="compositionally biased region" description="Basic and acidic residues" evidence="7">
    <location>
        <begin position="562"/>
        <end position="578"/>
    </location>
</feature>
<feature type="compositionally biased region" description="Low complexity" evidence="7">
    <location>
        <begin position="403"/>
        <end position="418"/>
    </location>
</feature>
<dbReference type="Pfam" id="PF01699">
    <property type="entry name" value="Na_Ca_ex"/>
    <property type="match status" value="2"/>
</dbReference>
<feature type="region of interest" description="Disordered" evidence="7">
    <location>
        <begin position="763"/>
        <end position="796"/>
    </location>
</feature>
<feature type="transmembrane region" description="Helical" evidence="8">
    <location>
        <begin position="245"/>
        <end position="263"/>
    </location>
</feature>
<feature type="region of interest" description="Disordered" evidence="7">
    <location>
        <begin position="374"/>
        <end position="423"/>
    </location>
</feature>
<evidence type="ECO:0000256" key="1">
    <source>
        <dbReference type="ARBA" id="ARBA00004141"/>
    </source>
</evidence>
<evidence type="ECO:0000259" key="9">
    <source>
        <dbReference type="Pfam" id="PF01699"/>
    </source>
</evidence>
<feature type="transmembrane region" description="Helical" evidence="8">
    <location>
        <begin position="1004"/>
        <end position="1030"/>
    </location>
</feature>
<feature type="transmembrane region" description="Helical" evidence="8">
    <location>
        <begin position="936"/>
        <end position="955"/>
    </location>
</feature>
<organism evidence="10 11">
    <name type="scientific">Phakopsora pachyrhizi</name>
    <name type="common">Asian soybean rust disease fungus</name>
    <dbReference type="NCBI Taxonomy" id="170000"/>
    <lineage>
        <taxon>Eukaryota</taxon>
        <taxon>Fungi</taxon>
        <taxon>Dikarya</taxon>
        <taxon>Basidiomycota</taxon>
        <taxon>Pucciniomycotina</taxon>
        <taxon>Pucciniomycetes</taxon>
        <taxon>Pucciniales</taxon>
        <taxon>Phakopsoraceae</taxon>
        <taxon>Phakopsora</taxon>
    </lineage>
</organism>
<evidence type="ECO:0000256" key="5">
    <source>
        <dbReference type="ARBA" id="ARBA00022989"/>
    </source>
</evidence>
<proteinExistence type="inferred from homology"/>
<evidence type="ECO:0000256" key="3">
    <source>
        <dbReference type="ARBA" id="ARBA00022448"/>
    </source>
</evidence>
<feature type="compositionally biased region" description="Polar residues" evidence="7">
    <location>
        <begin position="385"/>
        <end position="395"/>
    </location>
</feature>
<keyword evidence="6 8" id="KW-0472">Membrane</keyword>
<name>A0AAV0BRX5_PHAPC</name>
<dbReference type="PANTHER" id="PTHR12266">
    <property type="entry name" value="NA+/CA2+ K+ INDEPENDENT EXCHANGER"/>
    <property type="match status" value="1"/>
</dbReference>
<feature type="compositionally biased region" description="Acidic residues" evidence="7">
    <location>
        <begin position="763"/>
        <end position="773"/>
    </location>
</feature>
<dbReference type="EMBL" id="CALTRL010006207">
    <property type="protein sequence ID" value="CAH7690148.1"/>
    <property type="molecule type" value="Genomic_DNA"/>
</dbReference>
<feature type="transmembrane region" description="Helical" evidence="8">
    <location>
        <begin position="904"/>
        <end position="924"/>
    </location>
</feature>
<dbReference type="Gene3D" id="1.20.1420.30">
    <property type="entry name" value="NCX, central ion-binding region"/>
    <property type="match status" value="2"/>
</dbReference>
<dbReference type="GO" id="GO:0006874">
    <property type="term" value="P:intracellular calcium ion homeostasis"/>
    <property type="evidence" value="ECO:0007669"/>
    <property type="project" value="TreeGrafter"/>
</dbReference>
<comment type="caution">
    <text evidence="10">The sequence shown here is derived from an EMBL/GenBank/DDBJ whole genome shotgun (WGS) entry which is preliminary data.</text>
</comment>
<dbReference type="InterPro" id="IPR004837">
    <property type="entry name" value="NaCa_Exmemb"/>
</dbReference>
<evidence type="ECO:0000313" key="11">
    <source>
        <dbReference type="Proteomes" id="UP001153365"/>
    </source>
</evidence>
<feature type="transmembrane region" description="Helical" evidence="8">
    <location>
        <begin position="712"/>
        <end position="735"/>
    </location>
</feature>
<evidence type="ECO:0000256" key="4">
    <source>
        <dbReference type="ARBA" id="ARBA00022692"/>
    </source>
</evidence>
<evidence type="ECO:0000256" key="8">
    <source>
        <dbReference type="SAM" id="Phobius"/>
    </source>
</evidence>
<feature type="region of interest" description="Disordered" evidence="7">
    <location>
        <begin position="538"/>
        <end position="638"/>
    </location>
</feature>
<feature type="compositionally biased region" description="Polar residues" evidence="7">
    <location>
        <begin position="593"/>
        <end position="608"/>
    </location>
</feature>
<comment type="similarity">
    <text evidence="2">Belongs to the Ca(2+):cation antiporter (CaCA) (TC 2.A.19) family.</text>
</comment>
<evidence type="ECO:0000256" key="6">
    <source>
        <dbReference type="ARBA" id="ARBA00023136"/>
    </source>
</evidence>
<sequence length="1104" mass="122235">MMFSIESSMRRCTDRWSVRQLLLTVLSASSTLSIIFLLFNNTQHHQHLLNPISATVSHLHRFINSSLNQNLTNPLVIDHVQSLVGLTENDDVPTRIAYTRILESVHSDLRPILIGLMVVWLMFLFGFVGIVASDFFCPNLSTLSNRLGLNENLAGVTFLGFGNGAPDVFSTFVAMRSGTGSLAIGELIGAASFIVSVVLGSMCLIRPFQVDQRSFTRDLGFFTLAILLIIIIITDGRILSWEANVLMILYMVYVITVGLGTWYNHHRQSKIELVQRVRSEFLDEPTSPQKLTYNFLDDLDGGDNSSNDQLIQPQSPEAIESDFHGPFPLLHHQSSSKSSNVPSFQTLLESNDYYHPLNVSFPGRNRRMRAPSLSYRANPLPSPQLPHSITASPASSYKPLPRSSTLSRAASMSSSSQADIDPIPRRRACHSVARNSIRPGLLGAIEFRDVVNSLAKESKQSTIWNSPPTPSPRRVAPGRKRSDSHNTFLRRSERYRNKPGNCRQNSDCIAELRKAPESPPIALSTDLKNFRLDHSRAKSQSAITTSKPTPWELENIGGSSVGRDRGNQRIGSRADKKSVGVGITSAKHEEVSLSMSPRQKGTETQLTPRSPLRESIADSNADERNKKSSSPSAHLISPENLSLTPEIPSILITAETGDAYTLPPSATEWNQKSSRSVPKLDGARRYFKWKKFLRVVFRVLFPSLKDWKKKSYLGKFVAVMSSPALLLLSLTLPVVDDDSTEIVETVDVIKDANLIDFGIGEEEMEEEEEEEEQRFDSDLSLIGQSGSRSETNEFNKDLRGLKMDDLNCRAEDELSRPSNSRSDTLGAELENERREEEEGFGMMIDSEVKEDDEEVEDYPDHLTAQWLAILQCVLAPPFCVLALSDFNSADSDEINLTMMEANRVTINVAGSTVVGIMIGVLVYFSEGLKKPNSPMKLGLCFIGFVVSMVWILSIVNEVVGLIMFIGKIFGISDSILGLTVFGVGNSLGDFVANITIAKMGFPSMAVSACFGGPMLNILMGIGFSSSYLLINKNGDDQGGQDHRSIKIEGKKSLMISSMGLLLVLVSMMVILPIRGFKFDRLFGMVLVFEYGLIFVGNLIIEIYF</sequence>
<feature type="compositionally biased region" description="Basic and acidic residues" evidence="7">
    <location>
        <begin position="611"/>
        <end position="626"/>
    </location>
</feature>
<feature type="domain" description="Sodium/calcium exchanger membrane region" evidence="9">
    <location>
        <begin position="119"/>
        <end position="257"/>
    </location>
</feature>
<evidence type="ECO:0000313" key="10">
    <source>
        <dbReference type="EMBL" id="CAH7690148.1"/>
    </source>
</evidence>
<feature type="transmembrane region" description="Helical" evidence="8">
    <location>
        <begin position="1081"/>
        <end position="1100"/>
    </location>
</feature>
<feature type="transmembrane region" description="Helical" evidence="8">
    <location>
        <begin position="187"/>
        <end position="207"/>
    </location>
</feature>
<comment type="subcellular location">
    <subcellularLocation>
        <location evidence="1">Membrane</location>
        <topology evidence="1">Multi-pass membrane protein</topology>
    </subcellularLocation>
</comment>
<dbReference type="AlphaFoldDB" id="A0AAV0BRX5"/>
<dbReference type="GO" id="GO:0008324">
    <property type="term" value="F:monoatomic cation transmembrane transporter activity"/>
    <property type="evidence" value="ECO:0007669"/>
    <property type="project" value="TreeGrafter"/>
</dbReference>
<accession>A0AAV0BRX5</accession>
<feature type="transmembrane region" description="Helical" evidence="8">
    <location>
        <begin position="864"/>
        <end position="883"/>
    </location>
</feature>
<evidence type="ECO:0000256" key="2">
    <source>
        <dbReference type="ARBA" id="ARBA00008170"/>
    </source>
</evidence>
<feature type="transmembrane region" description="Helical" evidence="8">
    <location>
        <begin position="1051"/>
        <end position="1075"/>
    </location>
</feature>
<feature type="transmembrane region" description="Helical" evidence="8">
    <location>
        <begin position="153"/>
        <end position="175"/>
    </location>
</feature>
<keyword evidence="3" id="KW-0813">Transport</keyword>
<feature type="region of interest" description="Disordered" evidence="7">
    <location>
        <begin position="811"/>
        <end position="838"/>
    </location>
</feature>
<feature type="region of interest" description="Disordered" evidence="7">
    <location>
        <begin position="457"/>
        <end position="486"/>
    </location>
</feature>
<feature type="transmembrane region" description="Helical" evidence="8">
    <location>
        <begin position="112"/>
        <end position="132"/>
    </location>
</feature>
<feature type="transmembrane region" description="Helical" evidence="8">
    <location>
        <begin position="219"/>
        <end position="239"/>
    </location>
</feature>